<evidence type="ECO:0000256" key="2">
    <source>
        <dbReference type="ARBA" id="ARBA00005179"/>
    </source>
</evidence>
<dbReference type="SUPFAM" id="SSF48264">
    <property type="entry name" value="Cytochrome P450"/>
    <property type="match status" value="1"/>
</dbReference>
<feature type="binding site" description="axial binding residue" evidence="9">
    <location>
        <position position="436"/>
    </location>
    <ligand>
        <name>heme</name>
        <dbReference type="ChEBI" id="CHEBI:30413"/>
    </ligand>
    <ligandPart>
        <name>Fe</name>
        <dbReference type="ChEBI" id="CHEBI:18248"/>
    </ligandPart>
</feature>
<dbReference type="EMBL" id="JANKHO010000876">
    <property type="protein sequence ID" value="KAJ3505494.1"/>
    <property type="molecule type" value="Genomic_DNA"/>
</dbReference>
<keyword evidence="7 9" id="KW-0408">Iron</keyword>
<reference evidence="12" key="1">
    <citation type="submission" date="2022-07" db="EMBL/GenBank/DDBJ databases">
        <title>Genome Sequence of Agrocybe chaxingu.</title>
        <authorList>
            <person name="Buettner E."/>
        </authorList>
    </citation>
    <scope>NUCLEOTIDE SEQUENCE</scope>
    <source>
        <strain evidence="12">MP-N11</strain>
    </source>
</reference>
<evidence type="ECO:0000256" key="5">
    <source>
        <dbReference type="ARBA" id="ARBA00022723"/>
    </source>
</evidence>
<keyword evidence="6 10" id="KW-0560">Oxidoreductase</keyword>
<dbReference type="InterPro" id="IPR036396">
    <property type="entry name" value="Cyt_P450_sf"/>
</dbReference>
<dbReference type="CDD" id="cd11065">
    <property type="entry name" value="CYP64-like"/>
    <property type="match status" value="1"/>
</dbReference>
<evidence type="ECO:0000256" key="8">
    <source>
        <dbReference type="ARBA" id="ARBA00023033"/>
    </source>
</evidence>
<accession>A0A9W8MTR5</accession>
<dbReference type="PRINTS" id="PR00463">
    <property type="entry name" value="EP450I"/>
</dbReference>
<gene>
    <name evidence="12" type="ORF">NLJ89_g7384</name>
</gene>
<evidence type="ECO:0000256" key="10">
    <source>
        <dbReference type="RuleBase" id="RU000461"/>
    </source>
</evidence>
<dbReference type="OrthoDB" id="2789670at2759"/>
<dbReference type="PRINTS" id="PR00385">
    <property type="entry name" value="P450"/>
</dbReference>
<sequence length="513" mass="57992">MFSMNVNPYVLFVVAVVVFAIYQRRPRSRLPLPPGPKKAPFVGNYFQLPTSFEWETYAKWGSDLIHLDAAGTSIIIVNTHKAAVELFEKRSALYSSRVWSTMVYELVGWSWLFGFMAYGEPWRERRRLFQQHFHPNEIKIHQPREVEYTHKMLRRLLDSPERFMEHIRHMAGAITLALAYGIEIHDLNDPHIEIAEQALVGLAASAAPGAFLVDSIPILKYVPAWMPGAGFQKKAKEWSEWTRKLLEVPFAAAQKEIAGGTAKPSFVSLCLSSLNETRDVEHQKKVIKDTAGNFFVGGSDTTVSAINTFILAMTCYPEIQRRAQEEIDRVVAQGQLPDFEDEPSLPYLSAIVKEVLRWRAITPLAIPHYLTEDDDYDGYFLPAGSIVAGNAWAILHDKEEYPDPLEFRPERFLKDGKLNRDVREPTVAFGFGRRICPGRHIAVSTLWISAASILTVYDISIAMDVHGNPIVPTQEYISSMVMHPAPFKCSITPRSQEAERLILSLEDEASSSS</sequence>
<dbReference type="GO" id="GO:0004497">
    <property type="term" value="F:monooxygenase activity"/>
    <property type="evidence" value="ECO:0007669"/>
    <property type="project" value="UniProtKB-KW"/>
</dbReference>
<comment type="cofactor">
    <cofactor evidence="1 9">
        <name>heme</name>
        <dbReference type="ChEBI" id="CHEBI:30413"/>
    </cofactor>
</comment>
<proteinExistence type="inferred from homology"/>
<keyword evidence="4 9" id="KW-0349">Heme</keyword>
<dbReference type="GO" id="GO:0016705">
    <property type="term" value="F:oxidoreductase activity, acting on paired donors, with incorporation or reduction of molecular oxygen"/>
    <property type="evidence" value="ECO:0007669"/>
    <property type="project" value="InterPro"/>
</dbReference>
<evidence type="ECO:0000256" key="11">
    <source>
        <dbReference type="SAM" id="Phobius"/>
    </source>
</evidence>
<organism evidence="12 13">
    <name type="scientific">Agrocybe chaxingu</name>
    <dbReference type="NCBI Taxonomy" id="84603"/>
    <lineage>
        <taxon>Eukaryota</taxon>
        <taxon>Fungi</taxon>
        <taxon>Dikarya</taxon>
        <taxon>Basidiomycota</taxon>
        <taxon>Agaricomycotina</taxon>
        <taxon>Agaricomycetes</taxon>
        <taxon>Agaricomycetidae</taxon>
        <taxon>Agaricales</taxon>
        <taxon>Agaricineae</taxon>
        <taxon>Strophariaceae</taxon>
        <taxon>Agrocybe</taxon>
    </lineage>
</organism>
<keyword evidence="8 10" id="KW-0503">Monooxygenase</keyword>
<keyword evidence="5 9" id="KW-0479">Metal-binding</keyword>
<comment type="pathway">
    <text evidence="2">Secondary metabolite biosynthesis.</text>
</comment>
<dbReference type="GO" id="GO:0005506">
    <property type="term" value="F:iron ion binding"/>
    <property type="evidence" value="ECO:0007669"/>
    <property type="project" value="InterPro"/>
</dbReference>
<evidence type="ECO:0000313" key="12">
    <source>
        <dbReference type="EMBL" id="KAJ3505494.1"/>
    </source>
</evidence>
<evidence type="ECO:0000256" key="6">
    <source>
        <dbReference type="ARBA" id="ARBA00023002"/>
    </source>
</evidence>
<dbReference type="PANTHER" id="PTHR46300:SF7">
    <property type="entry name" value="P450, PUTATIVE (EUROFUNG)-RELATED"/>
    <property type="match status" value="1"/>
</dbReference>
<dbReference type="Pfam" id="PF00067">
    <property type="entry name" value="p450"/>
    <property type="match status" value="1"/>
</dbReference>
<keyword evidence="13" id="KW-1185">Reference proteome</keyword>
<evidence type="ECO:0008006" key="14">
    <source>
        <dbReference type="Google" id="ProtNLM"/>
    </source>
</evidence>
<dbReference type="Gene3D" id="1.10.630.10">
    <property type="entry name" value="Cytochrome P450"/>
    <property type="match status" value="1"/>
</dbReference>
<keyword evidence="11" id="KW-1133">Transmembrane helix</keyword>
<dbReference type="InterPro" id="IPR050364">
    <property type="entry name" value="Cytochrome_P450_fung"/>
</dbReference>
<name>A0A9W8MTR5_9AGAR</name>
<evidence type="ECO:0000256" key="9">
    <source>
        <dbReference type="PIRSR" id="PIRSR602401-1"/>
    </source>
</evidence>
<feature type="transmembrane region" description="Helical" evidence="11">
    <location>
        <begin position="6"/>
        <end position="22"/>
    </location>
</feature>
<evidence type="ECO:0000256" key="7">
    <source>
        <dbReference type="ARBA" id="ARBA00023004"/>
    </source>
</evidence>
<evidence type="ECO:0000256" key="1">
    <source>
        <dbReference type="ARBA" id="ARBA00001971"/>
    </source>
</evidence>
<dbReference type="PROSITE" id="PS00086">
    <property type="entry name" value="CYTOCHROME_P450"/>
    <property type="match status" value="1"/>
</dbReference>
<dbReference type="Proteomes" id="UP001148786">
    <property type="component" value="Unassembled WGS sequence"/>
</dbReference>
<keyword evidence="11" id="KW-0472">Membrane</keyword>
<dbReference type="InterPro" id="IPR002401">
    <property type="entry name" value="Cyt_P450_E_grp-I"/>
</dbReference>
<keyword evidence="11" id="KW-0812">Transmembrane</keyword>
<evidence type="ECO:0000256" key="4">
    <source>
        <dbReference type="ARBA" id="ARBA00022617"/>
    </source>
</evidence>
<dbReference type="AlphaFoldDB" id="A0A9W8MTR5"/>
<dbReference type="GO" id="GO:0020037">
    <property type="term" value="F:heme binding"/>
    <property type="evidence" value="ECO:0007669"/>
    <property type="project" value="InterPro"/>
</dbReference>
<dbReference type="InterPro" id="IPR017972">
    <property type="entry name" value="Cyt_P450_CS"/>
</dbReference>
<protein>
    <recommendedName>
        <fullName evidence="14">Cytochrome P450</fullName>
    </recommendedName>
</protein>
<evidence type="ECO:0000313" key="13">
    <source>
        <dbReference type="Proteomes" id="UP001148786"/>
    </source>
</evidence>
<comment type="caution">
    <text evidence="12">The sequence shown here is derived from an EMBL/GenBank/DDBJ whole genome shotgun (WGS) entry which is preliminary data.</text>
</comment>
<dbReference type="PANTHER" id="PTHR46300">
    <property type="entry name" value="P450, PUTATIVE (EUROFUNG)-RELATED-RELATED"/>
    <property type="match status" value="1"/>
</dbReference>
<dbReference type="InterPro" id="IPR001128">
    <property type="entry name" value="Cyt_P450"/>
</dbReference>
<comment type="similarity">
    <text evidence="3 10">Belongs to the cytochrome P450 family.</text>
</comment>
<evidence type="ECO:0000256" key="3">
    <source>
        <dbReference type="ARBA" id="ARBA00010617"/>
    </source>
</evidence>